<comment type="function">
    <text evidence="7">The globular domain of the protein is located near the polypeptide exit tunnel on the outside of the subunit, while an extended beta-hairpin is found that lines the wall of the exit tunnel in the center of the 70S ribosome.</text>
</comment>
<dbReference type="InterPro" id="IPR018260">
    <property type="entry name" value="Ribosomal_uL22_CS"/>
</dbReference>
<comment type="similarity">
    <text evidence="1 7 8">Belongs to the universal ribosomal protein uL22 family.</text>
</comment>
<proteinExistence type="inferred from homology"/>
<comment type="function">
    <text evidence="7 10">This protein binds specifically to 23S rRNA; its binding is stimulated by other ribosomal proteins, e.g., L4, L17, and L20. It is important during the early stages of 50S assembly. It makes multiple contacts with different domains of the 23S rRNA in the assembled 50S subunit and ribosome.</text>
</comment>
<evidence type="ECO:0000256" key="5">
    <source>
        <dbReference type="ARBA" id="ARBA00023274"/>
    </source>
</evidence>
<keyword evidence="12" id="KW-1185">Reference proteome</keyword>
<sequence>MVSKAIARFARISPRKARVVVNLVRGRQAGEALQLLEFTQKAGAPMLKKVIESAVANARTRAPGVDVDALFVETAFVDKAPNKFMRRWRPRAMGRATRIQKGMSHITVILGERA</sequence>
<dbReference type="CDD" id="cd00336">
    <property type="entry name" value="Ribosomal_L22"/>
    <property type="match status" value="1"/>
</dbReference>
<evidence type="ECO:0000313" key="12">
    <source>
        <dbReference type="Proteomes" id="UP001379533"/>
    </source>
</evidence>
<comment type="subunit">
    <text evidence="7 9">Part of the 50S ribosomal subunit.</text>
</comment>
<dbReference type="InterPro" id="IPR047867">
    <property type="entry name" value="Ribosomal_uL22_bac/org-type"/>
</dbReference>
<dbReference type="Gene3D" id="3.90.470.10">
    <property type="entry name" value="Ribosomal protein L22/L17"/>
    <property type="match status" value="1"/>
</dbReference>
<dbReference type="InterPro" id="IPR001063">
    <property type="entry name" value="Ribosomal_uL22"/>
</dbReference>
<evidence type="ECO:0000256" key="6">
    <source>
        <dbReference type="ARBA" id="ARBA00035207"/>
    </source>
</evidence>
<organism evidence="11 12">
    <name type="scientific">Pendulispora brunnea</name>
    <dbReference type="NCBI Taxonomy" id="2905690"/>
    <lineage>
        <taxon>Bacteria</taxon>
        <taxon>Pseudomonadati</taxon>
        <taxon>Myxococcota</taxon>
        <taxon>Myxococcia</taxon>
        <taxon>Myxococcales</taxon>
        <taxon>Sorangiineae</taxon>
        <taxon>Pendulisporaceae</taxon>
        <taxon>Pendulispora</taxon>
    </lineage>
</organism>
<dbReference type="PANTHER" id="PTHR13501">
    <property type="entry name" value="CHLOROPLAST 50S RIBOSOMAL PROTEIN L22-RELATED"/>
    <property type="match status" value="1"/>
</dbReference>
<dbReference type="PANTHER" id="PTHR13501:SF8">
    <property type="entry name" value="LARGE RIBOSOMAL SUBUNIT PROTEIN UL22M"/>
    <property type="match status" value="1"/>
</dbReference>
<dbReference type="RefSeq" id="WP_394842962.1">
    <property type="nucleotide sequence ID" value="NZ_CP089982.1"/>
</dbReference>
<evidence type="ECO:0000256" key="2">
    <source>
        <dbReference type="ARBA" id="ARBA00022730"/>
    </source>
</evidence>
<evidence type="ECO:0000256" key="9">
    <source>
        <dbReference type="RuleBase" id="RU004006"/>
    </source>
</evidence>
<keyword evidence="3 7" id="KW-0694">RNA-binding</keyword>
<keyword evidence="4 7" id="KW-0689">Ribosomal protein</keyword>
<evidence type="ECO:0000313" key="11">
    <source>
        <dbReference type="EMBL" id="WXA92351.1"/>
    </source>
</evidence>
<dbReference type="SUPFAM" id="SSF54843">
    <property type="entry name" value="Ribosomal protein L22"/>
    <property type="match status" value="1"/>
</dbReference>
<keyword evidence="2 7" id="KW-0699">rRNA-binding</keyword>
<protein>
    <recommendedName>
        <fullName evidence="6 7">Large ribosomal subunit protein uL22</fullName>
    </recommendedName>
</protein>
<dbReference type="InterPro" id="IPR036394">
    <property type="entry name" value="Ribosomal_uL22_sf"/>
</dbReference>
<evidence type="ECO:0000256" key="10">
    <source>
        <dbReference type="RuleBase" id="RU004008"/>
    </source>
</evidence>
<dbReference type="NCBIfam" id="TIGR01044">
    <property type="entry name" value="rplV_bact"/>
    <property type="match status" value="1"/>
</dbReference>
<evidence type="ECO:0000256" key="4">
    <source>
        <dbReference type="ARBA" id="ARBA00022980"/>
    </source>
</evidence>
<reference evidence="11 12" key="1">
    <citation type="submission" date="2021-12" db="EMBL/GenBank/DDBJ databases">
        <title>Discovery of the Pendulisporaceae a myxobacterial family with distinct sporulation behavior and unique specialized metabolism.</title>
        <authorList>
            <person name="Garcia R."/>
            <person name="Popoff A."/>
            <person name="Bader C.D."/>
            <person name="Loehr J."/>
            <person name="Walesch S."/>
            <person name="Walt C."/>
            <person name="Boldt J."/>
            <person name="Bunk B."/>
            <person name="Haeckl F.J.F.P.J."/>
            <person name="Gunesch A.P."/>
            <person name="Birkelbach J."/>
            <person name="Nuebel U."/>
            <person name="Pietschmann T."/>
            <person name="Bach T."/>
            <person name="Mueller R."/>
        </authorList>
    </citation>
    <scope>NUCLEOTIDE SEQUENCE [LARGE SCALE GENOMIC DNA]</scope>
    <source>
        <strain evidence="11 12">MSr12523</strain>
    </source>
</reference>
<dbReference type="EMBL" id="CP089982">
    <property type="protein sequence ID" value="WXA92351.1"/>
    <property type="molecule type" value="Genomic_DNA"/>
</dbReference>
<dbReference type="GO" id="GO:0005840">
    <property type="term" value="C:ribosome"/>
    <property type="evidence" value="ECO:0007669"/>
    <property type="project" value="UniProtKB-KW"/>
</dbReference>
<evidence type="ECO:0000256" key="8">
    <source>
        <dbReference type="RuleBase" id="RU004005"/>
    </source>
</evidence>
<dbReference type="InterPro" id="IPR005727">
    <property type="entry name" value="Ribosomal_uL22_bac/chlpt-type"/>
</dbReference>
<gene>
    <name evidence="7 11" type="primary">rplV</name>
    <name evidence="11" type="ORF">LZC95_38585</name>
</gene>
<name>A0ABZ2K0T8_9BACT</name>
<dbReference type="HAMAP" id="MF_01331_B">
    <property type="entry name" value="Ribosomal_uL22_B"/>
    <property type="match status" value="1"/>
</dbReference>
<dbReference type="Pfam" id="PF00237">
    <property type="entry name" value="Ribosomal_L22"/>
    <property type="match status" value="1"/>
</dbReference>
<keyword evidence="5 7" id="KW-0687">Ribonucleoprotein</keyword>
<dbReference type="Proteomes" id="UP001379533">
    <property type="component" value="Chromosome"/>
</dbReference>
<evidence type="ECO:0000256" key="3">
    <source>
        <dbReference type="ARBA" id="ARBA00022884"/>
    </source>
</evidence>
<dbReference type="PROSITE" id="PS00464">
    <property type="entry name" value="RIBOSOMAL_L22"/>
    <property type="match status" value="1"/>
</dbReference>
<accession>A0ABZ2K0T8</accession>
<evidence type="ECO:0000256" key="7">
    <source>
        <dbReference type="HAMAP-Rule" id="MF_01331"/>
    </source>
</evidence>
<evidence type="ECO:0000256" key="1">
    <source>
        <dbReference type="ARBA" id="ARBA00009451"/>
    </source>
</evidence>